<sequence length="95" mass="11197">MKVKLWLRVENNSKFVRGKGKARQEIEQSVLSRFAMEKPDKKGWEYALSIPYSTDEELDRIIYEEIYAEAERMADLRNCFIKADMVSVDDSGRSW</sequence>
<keyword evidence="2" id="KW-1185">Reference proteome</keyword>
<reference evidence="1 2" key="1">
    <citation type="submission" date="2024-04" db="EMBL/GenBank/DDBJ databases">
        <authorList>
            <person name="Cremers G."/>
        </authorList>
    </citation>
    <scope>NUCLEOTIDE SEQUENCE [LARGE SCALE GENOMIC DNA]</scope>
    <source>
        <strain evidence="1">MeCH1-AG</strain>
        <plasmid evidence="1 2">2</plasmid>
    </source>
</reference>
<accession>A0ABM9NN26</accession>
<protein>
    <submittedName>
        <fullName evidence="1">Uncharacterized protein</fullName>
    </submittedName>
</protein>
<organism evidence="1 2">
    <name type="scientific">Candidatus Methylocalor cossyra</name>
    <dbReference type="NCBI Taxonomy" id="3108543"/>
    <lineage>
        <taxon>Bacteria</taxon>
        <taxon>Pseudomonadati</taxon>
        <taxon>Pseudomonadota</taxon>
        <taxon>Gammaproteobacteria</taxon>
        <taxon>Methylococcales</taxon>
        <taxon>Methylococcaceae</taxon>
        <taxon>Candidatus Methylocalor</taxon>
    </lineage>
</organism>
<dbReference type="EMBL" id="OZ026885">
    <property type="protein sequence ID" value="CAL1242056.1"/>
    <property type="molecule type" value="Genomic_DNA"/>
</dbReference>
<proteinExistence type="predicted"/>
<gene>
    <name evidence="1" type="ORF">MECH1_V1_P0124</name>
</gene>
<geneLocation type="plasmid" evidence="1 2">
    <name>2</name>
</geneLocation>
<evidence type="ECO:0000313" key="2">
    <source>
        <dbReference type="Proteomes" id="UP001497493"/>
    </source>
</evidence>
<evidence type="ECO:0000313" key="1">
    <source>
        <dbReference type="EMBL" id="CAL1242056.1"/>
    </source>
</evidence>
<dbReference type="Proteomes" id="UP001497493">
    <property type="component" value="Plasmid 2"/>
</dbReference>
<name>A0ABM9NN26_9GAMM</name>
<dbReference type="RefSeq" id="WP_348759971.1">
    <property type="nucleotide sequence ID" value="NZ_OZ026885.1"/>
</dbReference>
<keyword evidence="1" id="KW-0614">Plasmid</keyword>